<evidence type="ECO:0000313" key="2">
    <source>
        <dbReference type="EMBL" id="MFC5024988.1"/>
    </source>
</evidence>
<dbReference type="SUPFAM" id="SSF47413">
    <property type="entry name" value="lambda repressor-like DNA-binding domains"/>
    <property type="match status" value="1"/>
</dbReference>
<dbReference type="EMBL" id="JBHSJD010000017">
    <property type="protein sequence ID" value="MFC5024988.1"/>
    <property type="molecule type" value="Genomic_DNA"/>
</dbReference>
<dbReference type="Pfam" id="PF13560">
    <property type="entry name" value="HTH_31"/>
    <property type="match status" value="1"/>
</dbReference>
<accession>A0ABV9XLF1</accession>
<dbReference type="InterPro" id="IPR001387">
    <property type="entry name" value="Cro/C1-type_HTH"/>
</dbReference>
<dbReference type="CDD" id="cd00093">
    <property type="entry name" value="HTH_XRE"/>
    <property type="match status" value="1"/>
</dbReference>
<dbReference type="RefSeq" id="WP_345691055.1">
    <property type="nucleotide sequence ID" value="NZ_BAABIT010000001.1"/>
</dbReference>
<dbReference type="Gene3D" id="1.10.260.40">
    <property type="entry name" value="lambda repressor-like DNA-binding domains"/>
    <property type="match status" value="1"/>
</dbReference>
<dbReference type="SMART" id="SM00530">
    <property type="entry name" value="HTH_XRE"/>
    <property type="match status" value="1"/>
</dbReference>
<dbReference type="Proteomes" id="UP001595829">
    <property type="component" value="Unassembled WGS sequence"/>
</dbReference>
<comment type="caution">
    <text evidence="2">The sequence shown here is derived from an EMBL/GenBank/DDBJ whole genome shotgun (WGS) entry which is preliminary data.</text>
</comment>
<sequence length="279" mass="30798">MSSSSVTEARRALGQRLREIRKDAGLTARALAELAGWHESKCSRIEHGRTSPSDTDIQTWTLHCGASGLTADLIATARGIEGMYVEWRRMERSGLRRAQQSVLPLWERTRRFRAYSSWLLPGPVQTPGYIRALLSSIRDRRLLVDDIDAAVQVRVDKQRVLHQGGQFALIVEESALRHRIGGPDVMAAQLGHLLTVASLPSVSLGIIPQTADRTALWPVEDFWIFDDVQVNVELVSAYLTITQPHEIGMYAATFAGFAELAVHGPSARALISAAIEAIE</sequence>
<name>A0ABV9XLF1_9ACTN</name>
<keyword evidence="3" id="KW-1185">Reference proteome</keyword>
<dbReference type="InterPro" id="IPR010982">
    <property type="entry name" value="Lambda_DNA-bd_dom_sf"/>
</dbReference>
<dbReference type="Pfam" id="PF19054">
    <property type="entry name" value="DUF5753"/>
    <property type="match status" value="1"/>
</dbReference>
<protein>
    <submittedName>
        <fullName evidence="2">Helix-turn-helix transcriptional regulator</fullName>
    </submittedName>
</protein>
<dbReference type="InterPro" id="IPR043917">
    <property type="entry name" value="DUF5753"/>
</dbReference>
<organism evidence="2 3">
    <name type="scientific">Streptomyces coeruleoprunus</name>
    <dbReference type="NCBI Taxonomy" id="285563"/>
    <lineage>
        <taxon>Bacteria</taxon>
        <taxon>Bacillati</taxon>
        <taxon>Actinomycetota</taxon>
        <taxon>Actinomycetes</taxon>
        <taxon>Kitasatosporales</taxon>
        <taxon>Streptomycetaceae</taxon>
        <taxon>Streptomyces</taxon>
    </lineage>
</organism>
<evidence type="ECO:0000259" key="1">
    <source>
        <dbReference type="PROSITE" id="PS50943"/>
    </source>
</evidence>
<feature type="domain" description="HTH cro/C1-type" evidence="1">
    <location>
        <begin position="17"/>
        <end position="53"/>
    </location>
</feature>
<gene>
    <name evidence="2" type="ORF">ACFPM3_22955</name>
</gene>
<proteinExistence type="predicted"/>
<reference evidence="3" key="1">
    <citation type="journal article" date="2019" name="Int. J. Syst. Evol. Microbiol.">
        <title>The Global Catalogue of Microorganisms (GCM) 10K type strain sequencing project: providing services to taxonomists for standard genome sequencing and annotation.</title>
        <authorList>
            <consortium name="The Broad Institute Genomics Platform"/>
            <consortium name="The Broad Institute Genome Sequencing Center for Infectious Disease"/>
            <person name="Wu L."/>
            <person name="Ma J."/>
        </authorList>
    </citation>
    <scope>NUCLEOTIDE SEQUENCE [LARGE SCALE GENOMIC DNA]</scope>
    <source>
        <strain evidence="3">CGMCC 4.1648</strain>
    </source>
</reference>
<evidence type="ECO:0000313" key="3">
    <source>
        <dbReference type="Proteomes" id="UP001595829"/>
    </source>
</evidence>
<dbReference type="PROSITE" id="PS50943">
    <property type="entry name" value="HTH_CROC1"/>
    <property type="match status" value="1"/>
</dbReference>